<feature type="transmembrane region" description="Helical" evidence="2">
    <location>
        <begin position="954"/>
        <end position="978"/>
    </location>
</feature>
<gene>
    <name evidence="4" type="ORF">CYMTET_4277</name>
</gene>
<feature type="non-terminal residue" evidence="4">
    <location>
        <position position="1"/>
    </location>
</feature>
<dbReference type="InterPro" id="IPR032179">
    <property type="entry name" value="Cry22Aa_Ig-like"/>
</dbReference>
<feature type="compositionally biased region" description="Basic and acidic residues" evidence="1">
    <location>
        <begin position="728"/>
        <end position="738"/>
    </location>
</feature>
<feature type="region of interest" description="Disordered" evidence="1">
    <location>
        <begin position="720"/>
        <end position="744"/>
    </location>
</feature>
<feature type="region of interest" description="Disordered" evidence="1">
    <location>
        <begin position="842"/>
        <end position="866"/>
    </location>
</feature>
<evidence type="ECO:0000259" key="3">
    <source>
        <dbReference type="Pfam" id="PF16403"/>
    </source>
</evidence>
<evidence type="ECO:0000256" key="1">
    <source>
        <dbReference type="SAM" id="MobiDB-lite"/>
    </source>
</evidence>
<dbReference type="Gene3D" id="2.60.40.10">
    <property type="entry name" value="Immunoglobulins"/>
    <property type="match status" value="1"/>
</dbReference>
<dbReference type="Pfam" id="PF16403">
    <property type="entry name" value="Bact_surface_Ig-like"/>
    <property type="match status" value="1"/>
</dbReference>
<keyword evidence="2" id="KW-0812">Transmembrane</keyword>
<feature type="transmembrane region" description="Helical" evidence="2">
    <location>
        <begin position="1102"/>
        <end position="1121"/>
    </location>
</feature>
<accession>A0AAE0H1M9</accession>
<evidence type="ECO:0000313" key="5">
    <source>
        <dbReference type="Proteomes" id="UP001190700"/>
    </source>
</evidence>
<protein>
    <recommendedName>
        <fullName evidence="3">Pesticidal crystal protein Cry22Aa Ig-like domain-containing protein</fullName>
    </recommendedName>
</protein>
<reference evidence="4 5" key="1">
    <citation type="journal article" date="2015" name="Genome Biol. Evol.">
        <title>Comparative Genomics of a Bacterivorous Green Alga Reveals Evolutionary Causalities and Consequences of Phago-Mixotrophic Mode of Nutrition.</title>
        <authorList>
            <person name="Burns J.A."/>
            <person name="Paasch A."/>
            <person name="Narechania A."/>
            <person name="Kim E."/>
        </authorList>
    </citation>
    <scope>NUCLEOTIDE SEQUENCE [LARGE SCALE GENOMIC DNA]</scope>
    <source>
        <strain evidence="4 5">PLY_AMNH</strain>
    </source>
</reference>
<comment type="caution">
    <text evidence="4">The sequence shown here is derived from an EMBL/GenBank/DDBJ whole genome shotgun (WGS) entry which is preliminary data.</text>
</comment>
<keyword evidence="2" id="KW-0472">Membrane</keyword>
<evidence type="ECO:0000313" key="4">
    <source>
        <dbReference type="EMBL" id="KAK3288221.1"/>
    </source>
</evidence>
<feature type="transmembrane region" description="Helical" evidence="2">
    <location>
        <begin position="1142"/>
        <end position="1163"/>
    </location>
</feature>
<dbReference type="InterPro" id="IPR013783">
    <property type="entry name" value="Ig-like_fold"/>
</dbReference>
<sequence length="1427" mass="157272">VCDPGVDAVDPLDGDLSDLVTACSPDGVANRFSYKGVTGCDVDTQTAGVYFIEYLVQNSIGLTSSATRNVTVTARCPIGEELCTDGVACTVNGVCRSELGVLDLSEEDDEELADPPTVTLRKSAAVPTRYVEVRQYQVYEACSEEELLQNSSDVLCEPGAEASDAVAGDLTSAVLACPPESCINTGCVGHEWVKKGMLGCINTSAPVGSIFEVIFTVYNTAIPAQFGNATRTIVIIDPCESGEQLCEDLTCSNIICDMRDEILQTETVDTVPPVLTFHGAPEVRLGYGDSVSAAVLQPCVSALASKNTCYAIAVDSDTDVTSSISTEQDTACRGCSTAGCSLTMVHQCFPGVYGFIFTAHDWAGNRAMQRLLVTLVEENTVAADMVIDIGSNSFTDAEAQAALLRSKDSVQARAFREGVATLLTSLADTEGEPVQAADVNITLVTIRSNTEGNSSADVVNTNGHLSLLVEYTTRVAVAVELNSRRRHLLTGDATALNLRTSEISSILTASVADGRMADSLSEASLSHNASLPSEVAGLVSETSFTAITPEVDKAAAYQLSIYESIKSLLQESAASKESLQLTQEILSVAGGNAVDWKVDLLRAWVEAQLQDWANVDSLATTVDTIADKFEKITSEYELALEGTVNAQITLQRTIDAMLDTVSGFLQDSDRLQSVWLPPAPPSLSISPVDSCRLSWPEELDPAQLAAERRYSFTVQAPSTSRRQLLRRKGADDYQKKESTSAQSDDISKAVLGNEANALMNIPTELPARYLAVRNRLLGGLFFYVSRGKEEHECTERFKSLAAPCVDGTESVHYGTDPVFKPGSSLYREDLVNQMEQYYNTSEGSVDMDERTNSPKPFRPRSLPGKDGKQPYMISVDVGAYRARQMHAFFKEGQLMGPQVTRVDVSMVAFNAQLQSWCKVDLAWFQKHKRGYYTMEYSLLSSPVTRWGMYSVPSVAWLLLHIIWAIISLGVLGSALKEYTHLAERRDFKFSHFFTNLQELLALIGGLVQLSVMAVFLAYHILMQALEPHIPNNIYYDLYWGANFFLSHRGAGSSEGSAGGPGLTNQSGIDVMPVWTFPEDNASFETFDQTLSKLELLCNLQQLYFSLNGIRIIFLILLILYVTTQQQRLAVVINSIRNSVYELLQFIPIFFSMFCFTFLFNMLLGLRFEKVLRQPSWQASGMVEEWTEVSAMAVFTILNFFVLSNIFLAIVIDTICGLFVASKNEKTLLQDLWSLYMYQTQVKRTQNVLTYYLYGMTLEEHTRKCKPPLLRIATIISGAFSGFVNARKPGEYQRFRGTKRRQEMLIDAIEICCELSNSRVSTSSKFRSGGQDIRRISRMFTKAHPATEEHDDVRPSYITSKFDHTVFVRLANAVIGEVSDSEICTILASHLDEPSKRKAKQAACLRLMFYPKGQRKIRGMEQQQDEVV</sequence>
<feature type="domain" description="Pesticidal crystal protein Cry22Aa Ig-like" evidence="3">
    <location>
        <begin position="38"/>
        <end position="72"/>
    </location>
</feature>
<keyword evidence="5" id="KW-1185">Reference proteome</keyword>
<feature type="transmembrane region" description="Helical" evidence="2">
    <location>
        <begin position="999"/>
        <end position="1021"/>
    </location>
</feature>
<dbReference type="Proteomes" id="UP001190700">
    <property type="component" value="Unassembled WGS sequence"/>
</dbReference>
<evidence type="ECO:0000256" key="2">
    <source>
        <dbReference type="SAM" id="Phobius"/>
    </source>
</evidence>
<organism evidence="4 5">
    <name type="scientific">Cymbomonas tetramitiformis</name>
    <dbReference type="NCBI Taxonomy" id="36881"/>
    <lineage>
        <taxon>Eukaryota</taxon>
        <taxon>Viridiplantae</taxon>
        <taxon>Chlorophyta</taxon>
        <taxon>Pyramimonadophyceae</taxon>
        <taxon>Pyramimonadales</taxon>
        <taxon>Pyramimonadaceae</taxon>
        <taxon>Cymbomonas</taxon>
    </lineage>
</organism>
<feature type="transmembrane region" description="Helical" evidence="2">
    <location>
        <begin position="1191"/>
        <end position="1219"/>
    </location>
</feature>
<name>A0AAE0H1M9_9CHLO</name>
<keyword evidence="2" id="KW-1133">Transmembrane helix</keyword>
<proteinExistence type="predicted"/>
<dbReference type="EMBL" id="LGRX02000543">
    <property type="protein sequence ID" value="KAK3288221.1"/>
    <property type="molecule type" value="Genomic_DNA"/>
</dbReference>